<name>D3DXU3_CUPMC</name>
<dbReference type="STRING" id="266264.Rmet_6505"/>
<dbReference type="AlphaFoldDB" id="D3DXU3"/>
<keyword evidence="2" id="KW-1185">Reference proteome</keyword>
<accession>D3DXU3</accession>
<reference evidence="2" key="1">
    <citation type="journal article" date="2010" name="PLoS ONE">
        <title>The complete genome sequence of Cupriavidus metallidurans strain CH34, a master survivalist in harsh and anthropogenic environments.</title>
        <authorList>
            <person name="Janssen P.J."/>
            <person name="Van Houdt R."/>
            <person name="Moors H."/>
            <person name="Monsieurs P."/>
            <person name="Morin N."/>
            <person name="Michaux A."/>
            <person name="Benotmane M.A."/>
            <person name="Leys N."/>
            <person name="Vallaeys T."/>
            <person name="Lapidus A."/>
            <person name="Monchy S."/>
            <person name="Medigue C."/>
            <person name="Taghavi S."/>
            <person name="McCorkle S."/>
            <person name="Dunn J."/>
            <person name="van der Lelie D."/>
            <person name="Mergeay M."/>
        </authorList>
    </citation>
    <scope>NUCLEOTIDE SEQUENCE [LARGE SCALE GENOMIC DNA]</scope>
    <source>
        <strain evidence="2">ATCC 43123 / DSM 2839 / NBRC 102507 / CH34</strain>
    </source>
</reference>
<dbReference type="Proteomes" id="UP000002429">
    <property type="component" value="Chromosome"/>
</dbReference>
<sequence>MRANPSQCTFFGKSGVWQAERWLRLARFLLTFDVPFGAVQADDRTNFGLPTFPVTARISRR</sequence>
<protein>
    <submittedName>
        <fullName evidence="1">Uncharacterized protein</fullName>
    </submittedName>
</protein>
<organism evidence="1 2">
    <name type="scientific">Cupriavidus metallidurans (strain ATCC 43123 / DSM 2839 / NBRC 102507 / CH34)</name>
    <name type="common">Ralstonia metallidurans</name>
    <dbReference type="NCBI Taxonomy" id="266264"/>
    <lineage>
        <taxon>Bacteria</taxon>
        <taxon>Pseudomonadati</taxon>
        <taxon>Pseudomonadota</taxon>
        <taxon>Betaproteobacteria</taxon>
        <taxon>Burkholderiales</taxon>
        <taxon>Burkholderiaceae</taxon>
        <taxon>Cupriavidus</taxon>
    </lineage>
</organism>
<gene>
    <name evidence="1" type="ordered locus">Rmet_6505</name>
</gene>
<proteinExistence type="predicted"/>
<evidence type="ECO:0000313" key="1">
    <source>
        <dbReference type="EMBL" id="ADC45113.1"/>
    </source>
</evidence>
<dbReference type="KEGG" id="rme:Rmet_6505"/>
<dbReference type="HOGENOM" id="CLU_2919460_0_0_4"/>
<dbReference type="EMBL" id="CP000352">
    <property type="protein sequence ID" value="ADC45113.1"/>
    <property type="molecule type" value="Genomic_DNA"/>
</dbReference>
<evidence type="ECO:0000313" key="2">
    <source>
        <dbReference type="Proteomes" id="UP000002429"/>
    </source>
</evidence>